<feature type="domain" description="Flagellar hook-length control protein-like C-terminal" evidence="2">
    <location>
        <begin position="726"/>
        <end position="801"/>
    </location>
</feature>
<evidence type="ECO:0000313" key="3">
    <source>
        <dbReference type="EMBL" id="NLR20576.1"/>
    </source>
</evidence>
<name>A0A8I2GZU5_9GAMM</name>
<dbReference type="Gene3D" id="3.30.750.140">
    <property type="match status" value="1"/>
</dbReference>
<sequence length="816" mass="89430">MNKLPITTNTTTASVISTDNSEVSRLDLAKNQPFAAKNIQISNDKLKMDVAIDGRWQTIQLALKPPTQPNQLPEAQVSIDETGKVVTFQTPKLQAQVTLTKQLFDILTTLKTHTPSPVIQSSATTLQNATLHIKALDLKIPLPQAVADLLASESKLIAHLSAQQSNVSLQVVNQFKDLLFSTALPKSMIAKLISSQLSSVEVKPQPSGVTLNIHDRSVTLSPISSNWPAATTWQKGEVKTAFNGIDITKSTQQVKVETIKPLSALLQHVSAVNKDAPSPLESRLASVHTLAYDKPLLEVNLQQIKSTVVKALQVLIGRPFGKPLTNQVVQPANSPVNKGKNDVLSHSVATLLEPSEKVSAHNENKPSTPLQQLSNQIKLNLTELMAKQPLPLQKSHTPLQNEKLASSIARYLQHQLAETPKYQSPPVDFEVKQKALSLLLDTLTGKLSLSNKQVEQLTQALARPLYRKTSSAPVDSAKTFQLPSTHSQRTQVTATPSQVPQSTSNQIKGVIEALLTLPMAKSEQKENTPNMLRQASATIEKLVKADTFKQTPELQKLVNQAFTRLLDDRSVSALTVKNQLESQLGMATFANTPTSLAQSSFTQMLDRLIVSLLGSQVANQAQSNEQATQKIQALLDTLLPQLKLLSPKQIADALQQPQAKELLNELGQLHNQLQPQKSPTTATNSAKQDSEAQLIVNLLFPTKVGQEQQQTQLQIGEYKKSPKPGMPEKSVWFIRLCFDFAEKGQIHAQAELMDKALECALVATSNQVKQLAEPHLATLRHKLASHGLQVAEIGLREEASFQDKFFNEHAIINIKV</sequence>
<keyword evidence="6" id="KW-1185">Reference proteome</keyword>
<dbReference type="InterPro" id="IPR038610">
    <property type="entry name" value="FliK-like_C_sf"/>
</dbReference>
<dbReference type="EMBL" id="WEIA01000002">
    <property type="protein sequence ID" value="NLR20576.1"/>
    <property type="molecule type" value="Genomic_DNA"/>
</dbReference>
<protein>
    <submittedName>
        <fullName evidence="3">Flagellar hook-length control protein FliK</fullName>
    </submittedName>
</protein>
<evidence type="ECO:0000313" key="5">
    <source>
        <dbReference type="Proteomes" id="UP000646877"/>
    </source>
</evidence>
<organism evidence="3 5">
    <name type="scientific">Pseudoalteromonas maricaloris</name>
    <dbReference type="NCBI Taxonomy" id="184924"/>
    <lineage>
        <taxon>Bacteria</taxon>
        <taxon>Pseudomonadati</taxon>
        <taxon>Pseudomonadota</taxon>
        <taxon>Gammaproteobacteria</taxon>
        <taxon>Alteromonadales</taxon>
        <taxon>Pseudoalteromonadaceae</taxon>
        <taxon>Pseudoalteromonas</taxon>
    </lineage>
</organism>
<accession>A0A8I2GZU5</accession>
<evidence type="ECO:0000259" key="2">
    <source>
        <dbReference type="Pfam" id="PF02120"/>
    </source>
</evidence>
<evidence type="ECO:0000313" key="6">
    <source>
        <dbReference type="Proteomes" id="UP001304419"/>
    </source>
</evidence>
<dbReference type="InterPro" id="IPR021136">
    <property type="entry name" value="Flagellar_hook_control-like_C"/>
</dbReference>
<keyword evidence="3" id="KW-0969">Cilium</keyword>
<dbReference type="RefSeq" id="WP_039492492.1">
    <property type="nucleotide sequence ID" value="NZ_CBCSDF010000002.1"/>
</dbReference>
<dbReference type="Proteomes" id="UP001304419">
    <property type="component" value="Chromosome 1"/>
</dbReference>
<dbReference type="AlphaFoldDB" id="A0A8I2GZU5"/>
<proteinExistence type="predicted"/>
<gene>
    <name evidence="3" type="ORF">F9Y85_04440</name>
    <name evidence="4" type="ORF">R5H13_06630</name>
</gene>
<reference evidence="3" key="1">
    <citation type="submission" date="2019-10" db="EMBL/GenBank/DDBJ databases">
        <authorList>
            <person name="Paulsen S."/>
        </authorList>
    </citation>
    <scope>NUCLEOTIDE SEQUENCE</scope>
    <source>
        <strain evidence="3">LMG 19692</strain>
    </source>
</reference>
<feature type="region of interest" description="Disordered" evidence="1">
    <location>
        <begin position="472"/>
        <end position="503"/>
    </location>
</feature>
<dbReference type="Proteomes" id="UP000646877">
    <property type="component" value="Unassembled WGS sequence"/>
</dbReference>
<dbReference type="EMBL" id="CP137578">
    <property type="protein sequence ID" value="WOX29937.1"/>
    <property type="molecule type" value="Genomic_DNA"/>
</dbReference>
<reference evidence="4 6" key="2">
    <citation type="submission" date="2023-10" db="EMBL/GenBank/DDBJ databases">
        <title>To unveil natural product biosynthetic capacity in Pseudoalteromonas.</title>
        <authorList>
            <person name="Wang J."/>
        </authorList>
    </citation>
    <scope>NUCLEOTIDE SEQUENCE [LARGE SCALE GENOMIC DNA]</scope>
    <source>
        <strain evidence="4 6">DSM 15914</strain>
    </source>
</reference>
<dbReference type="Pfam" id="PF02120">
    <property type="entry name" value="Flg_hook"/>
    <property type="match status" value="1"/>
</dbReference>
<keyword evidence="3" id="KW-0966">Cell projection</keyword>
<evidence type="ECO:0000256" key="1">
    <source>
        <dbReference type="SAM" id="MobiDB-lite"/>
    </source>
</evidence>
<keyword evidence="3" id="KW-0282">Flagellum</keyword>
<evidence type="ECO:0000313" key="4">
    <source>
        <dbReference type="EMBL" id="WOX29937.1"/>
    </source>
</evidence>